<dbReference type="PaxDb" id="4081-Solyc05g021510.1.1"/>
<dbReference type="AlphaFoldDB" id="A0A3Q7GIS5"/>
<proteinExistence type="predicted"/>
<dbReference type="InParanoid" id="A0A3Q7GIS5"/>
<accession>A0A3Q7GIS5</accession>
<reference evidence="2" key="1">
    <citation type="journal article" date="2012" name="Nature">
        <title>The tomato genome sequence provides insights into fleshy fruit evolution.</title>
        <authorList>
            <consortium name="Tomato Genome Consortium"/>
        </authorList>
    </citation>
    <scope>NUCLEOTIDE SEQUENCE [LARGE SCALE GENOMIC DNA]</scope>
    <source>
        <strain evidence="2">cv. Heinz 1706</strain>
    </source>
</reference>
<dbReference type="Gramene" id="Solyc05g021510.2.1">
    <property type="protein sequence ID" value="Solyc05g021510.2.1"/>
    <property type="gene ID" value="Solyc05g021510.2"/>
</dbReference>
<organism evidence="2">
    <name type="scientific">Solanum lycopersicum</name>
    <name type="common">Tomato</name>
    <name type="synonym">Lycopersicon esculentum</name>
    <dbReference type="NCBI Taxonomy" id="4081"/>
    <lineage>
        <taxon>Eukaryota</taxon>
        <taxon>Viridiplantae</taxon>
        <taxon>Streptophyta</taxon>
        <taxon>Embryophyta</taxon>
        <taxon>Tracheophyta</taxon>
        <taxon>Spermatophyta</taxon>
        <taxon>Magnoliopsida</taxon>
        <taxon>eudicotyledons</taxon>
        <taxon>Gunneridae</taxon>
        <taxon>Pentapetalae</taxon>
        <taxon>asterids</taxon>
        <taxon>lamiids</taxon>
        <taxon>Solanales</taxon>
        <taxon>Solanaceae</taxon>
        <taxon>Solanoideae</taxon>
        <taxon>Solaneae</taxon>
        <taxon>Solanum</taxon>
        <taxon>Solanum subgen. Lycopersicon</taxon>
    </lineage>
</organism>
<evidence type="ECO:0000313" key="2">
    <source>
        <dbReference type="EnsemblPlants" id="Solyc05g021510.2.1"/>
    </source>
</evidence>
<name>A0A3Q7GIS5_SOLLC</name>
<dbReference type="Proteomes" id="UP000004994">
    <property type="component" value="Chromosome 5"/>
</dbReference>
<evidence type="ECO:0000313" key="3">
    <source>
        <dbReference type="Proteomes" id="UP000004994"/>
    </source>
</evidence>
<reference evidence="2" key="2">
    <citation type="submission" date="2019-01" db="UniProtKB">
        <authorList>
            <consortium name="EnsemblPlants"/>
        </authorList>
    </citation>
    <scope>IDENTIFICATION</scope>
    <source>
        <strain evidence="2">cv. Heinz 1706</strain>
    </source>
</reference>
<keyword evidence="3" id="KW-1185">Reference proteome</keyword>
<evidence type="ECO:0000256" key="1">
    <source>
        <dbReference type="SAM" id="MobiDB-lite"/>
    </source>
</evidence>
<sequence>MNPEEEERWIDPPDQETYEIFFLHVRQAVMDQESDENDKFDKESEDDEE</sequence>
<feature type="region of interest" description="Disordered" evidence="1">
    <location>
        <begin position="30"/>
        <end position="49"/>
    </location>
</feature>
<protein>
    <submittedName>
        <fullName evidence="2">Uncharacterized protein</fullName>
    </submittedName>
</protein>
<dbReference type="EnsemblPlants" id="Solyc05g021510.2.1">
    <property type="protein sequence ID" value="Solyc05g021510.2.1"/>
    <property type="gene ID" value="Solyc05g021510.2"/>
</dbReference>